<feature type="domain" description="N-acetyltransferase" evidence="7">
    <location>
        <begin position="1"/>
        <end position="144"/>
    </location>
</feature>
<evidence type="ECO:0000256" key="5">
    <source>
        <dbReference type="ARBA" id="ARBA00034223"/>
    </source>
</evidence>
<evidence type="ECO:0000259" key="7">
    <source>
        <dbReference type="PROSITE" id="PS51186"/>
    </source>
</evidence>
<name>A0A9P9Z856_9POAL</name>
<dbReference type="PROSITE" id="PS00455">
    <property type="entry name" value="AMP_BINDING"/>
    <property type="match status" value="1"/>
</dbReference>
<keyword evidence="2" id="KW-0547">Nucleotide-binding</keyword>
<comment type="caution">
    <text evidence="8">The sequence shown here is derived from an EMBL/GenBank/DDBJ whole genome shotgun (WGS) entry which is preliminary data.</text>
</comment>
<dbReference type="CDD" id="cd05907">
    <property type="entry name" value="VL_LC_FACS_like"/>
    <property type="match status" value="1"/>
</dbReference>
<dbReference type="AlphaFoldDB" id="A0A9P9Z856"/>
<reference evidence="8" key="1">
    <citation type="journal article" date="2022" name="Cell">
        <title>Repeat-based holocentromeres influence genome architecture and karyotype evolution.</title>
        <authorList>
            <person name="Hofstatter P.G."/>
            <person name="Thangavel G."/>
            <person name="Lux T."/>
            <person name="Neumann P."/>
            <person name="Vondrak T."/>
            <person name="Novak P."/>
            <person name="Zhang M."/>
            <person name="Costa L."/>
            <person name="Castellani M."/>
            <person name="Scott A."/>
            <person name="Toegelov H."/>
            <person name="Fuchs J."/>
            <person name="Mata-Sucre Y."/>
            <person name="Dias Y."/>
            <person name="Vanzela A.L.L."/>
            <person name="Huettel B."/>
            <person name="Almeida C.C.S."/>
            <person name="Simkova H."/>
            <person name="Souza G."/>
            <person name="Pedrosa-Harand A."/>
            <person name="Macas J."/>
            <person name="Mayer K.F.X."/>
            <person name="Houben A."/>
            <person name="Marques A."/>
        </authorList>
    </citation>
    <scope>NUCLEOTIDE SEQUENCE</scope>
    <source>
        <strain evidence="8">RhyBre1mFocal</strain>
    </source>
</reference>
<evidence type="ECO:0000256" key="1">
    <source>
        <dbReference type="ARBA" id="ARBA00012959"/>
    </source>
</evidence>
<proteinExistence type="predicted"/>
<evidence type="ECO:0000256" key="6">
    <source>
        <dbReference type="ARBA" id="ARBA00034252"/>
    </source>
</evidence>
<comment type="catalytic activity">
    <reaction evidence="4">
        <text>(E)-4-coumarate + ATP + H(+) = (E)-4-coumaroyl-AMP + diphosphate</text>
        <dbReference type="Rhea" id="RHEA:72419"/>
        <dbReference type="ChEBI" id="CHEBI:12876"/>
        <dbReference type="ChEBI" id="CHEBI:15378"/>
        <dbReference type="ChEBI" id="CHEBI:30616"/>
        <dbReference type="ChEBI" id="CHEBI:33019"/>
        <dbReference type="ChEBI" id="CHEBI:192348"/>
    </reaction>
    <physiologicalReaction direction="left-to-right" evidence="4">
        <dbReference type="Rhea" id="RHEA:72420"/>
    </physiologicalReaction>
</comment>
<gene>
    <name evidence="8" type="ORF">LUZ63_020699</name>
</gene>
<keyword evidence="3" id="KW-0067">ATP-binding</keyword>
<dbReference type="Pfam" id="PF23562">
    <property type="entry name" value="AMP-binding_C_3"/>
    <property type="match status" value="1"/>
</dbReference>
<dbReference type="Proteomes" id="UP001151287">
    <property type="component" value="Unassembled WGS sequence"/>
</dbReference>
<comment type="catalytic activity">
    <reaction evidence="5">
        <text>(E)-4-coumaroyl-AMP + CoA = (E)-4-coumaroyl-CoA + AMP + H(+)</text>
        <dbReference type="Rhea" id="RHEA:72423"/>
        <dbReference type="ChEBI" id="CHEBI:15378"/>
        <dbReference type="ChEBI" id="CHEBI:57287"/>
        <dbReference type="ChEBI" id="CHEBI:85008"/>
        <dbReference type="ChEBI" id="CHEBI:192348"/>
        <dbReference type="ChEBI" id="CHEBI:456215"/>
    </reaction>
    <physiologicalReaction direction="left-to-right" evidence="5">
        <dbReference type="Rhea" id="RHEA:72424"/>
    </physiologicalReaction>
</comment>
<dbReference type="GO" id="GO:0106290">
    <property type="term" value="F:trans-cinnamate-CoA ligase activity"/>
    <property type="evidence" value="ECO:0007669"/>
    <property type="project" value="UniProtKB-ARBA"/>
</dbReference>
<dbReference type="EMBL" id="JAMQYH010000043">
    <property type="protein sequence ID" value="KAJ1684130.1"/>
    <property type="molecule type" value="Genomic_DNA"/>
</dbReference>
<dbReference type="PROSITE" id="PS51186">
    <property type="entry name" value="GNAT"/>
    <property type="match status" value="1"/>
</dbReference>
<dbReference type="Pfam" id="PF00583">
    <property type="entry name" value="Acetyltransf_1"/>
    <property type="match status" value="1"/>
</dbReference>
<dbReference type="GO" id="GO:0005524">
    <property type="term" value="F:ATP binding"/>
    <property type="evidence" value="ECO:0007669"/>
    <property type="project" value="UniProtKB-KW"/>
</dbReference>
<dbReference type="Gene3D" id="3.40.630.30">
    <property type="match status" value="1"/>
</dbReference>
<protein>
    <recommendedName>
        <fullName evidence="1">4-coumarate--CoA ligase</fullName>
        <ecNumber evidence="1">6.2.1.12</ecNumber>
    </recommendedName>
</protein>
<dbReference type="GO" id="GO:0016747">
    <property type="term" value="F:acyltransferase activity, transferring groups other than amino-acyl groups"/>
    <property type="evidence" value="ECO:0007669"/>
    <property type="project" value="InterPro"/>
</dbReference>
<sequence>MRRLAEAEVPPGVVTYRDGEPVGWCHVSPRSAVPRLVHSRLVRPVDDVAVWSIVCLVVRGGRRKQGVTAHLIEGAVQHAAAYGAPAVEAHPVDPGEGRIDTTMAFVGTRAMFERAGFEVVGTTDAVASRLPRLPADLEPVVERAEPVAPRGLLQRHLDLGALAERVPPAPQPVVVVAGERDGEALRRLVHPVRDVGAVHHQAVAGGERGVHDLLLLGLGQPHAAHVGEGHHLERAAEDRLVELHRLAGVAGEVEVRVQDRGHGDLRAGSGGVVGGVEPHPHRPVRAAELIGTSPGTIRAALALRTVTLVTPRPTAVHQEPRMPAAPVRDDFDMSAVTDRLPSIAAQFLDRVRRSPSAEAYRFPVSMGGEEVWSSLSWKQAGERVLQYAAGLVALGVEPEERVAIASATRYEWILADLAIMCSGAATTTVYPSTNADDTTFILTDSGSCVVFAEDDEQIAKLREHRGELRSVTKVVTFDGTADGDWVISLDELASLGAERIATKPEEISEIVDAIKPDDLATLIYTSGTTGRPKGVRLLQGSWTYEGAVIQGQGILDESDLQFLWLPMAHSFGKVLLSAQLACGFATAVDGRVDKIIDNLAVVKPTFMGAAPRIFEKAYGRIQTMQEAEGGAKKKIFDRAFATGLKYDALVREGKKPGFLLEREHGVLDKLVFSKVRERFGGRVRFFISGSAALNREIAEWFHAAGILILEGYGLTETSAGAFVNHPDSYKIGTVGPAMPGSEVRIADDGEVLIKGPHVMQGYHNNAEATGEALHDGWLATGDIGELDADGFLRITDRKKDLFKTSGGKYVAPSAIEAQFKALCPYVSQFVVHGNDRNFVSAMVALDTDAITDWAKANGLEGRSYPEIVGSDACREMVQGYVDATNARLNRWETVKKFIILDHEPSVETGELTPSMKVKRKVVEQNNKERLDALYG</sequence>
<dbReference type="EC" id="6.2.1.12" evidence="1"/>
<evidence type="ECO:0000313" key="9">
    <source>
        <dbReference type="Proteomes" id="UP001151287"/>
    </source>
</evidence>
<dbReference type="GO" id="GO:0009698">
    <property type="term" value="P:phenylpropanoid metabolic process"/>
    <property type="evidence" value="ECO:0007669"/>
    <property type="project" value="UniProtKB-ARBA"/>
</dbReference>
<dbReference type="Pfam" id="PF00501">
    <property type="entry name" value="AMP-binding"/>
    <property type="match status" value="1"/>
</dbReference>
<accession>A0A9P9Z856</accession>
<dbReference type="PANTHER" id="PTHR43272:SF33">
    <property type="entry name" value="AMP-BINDING DOMAIN-CONTAINING PROTEIN-RELATED"/>
    <property type="match status" value="1"/>
</dbReference>
<dbReference type="CDD" id="cd04301">
    <property type="entry name" value="NAT_SF"/>
    <property type="match status" value="1"/>
</dbReference>
<evidence type="ECO:0000256" key="2">
    <source>
        <dbReference type="ARBA" id="ARBA00022741"/>
    </source>
</evidence>
<keyword evidence="9" id="KW-1185">Reference proteome</keyword>
<dbReference type="GO" id="GO:0004467">
    <property type="term" value="F:long-chain fatty acid-CoA ligase activity"/>
    <property type="evidence" value="ECO:0007669"/>
    <property type="project" value="TreeGrafter"/>
</dbReference>
<dbReference type="InterPro" id="IPR000182">
    <property type="entry name" value="GNAT_dom"/>
</dbReference>
<evidence type="ECO:0000256" key="4">
    <source>
        <dbReference type="ARBA" id="ARBA00034219"/>
    </source>
</evidence>
<evidence type="ECO:0000256" key="3">
    <source>
        <dbReference type="ARBA" id="ARBA00022840"/>
    </source>
</evidence>
<dbReference type="InterPro" id="IPR042099">
    <property type="entry name" value="ANL_N_sf"/>
</dbReference>
<comment type="catalytic activity">
    <reaction evidence="6">
        <text>(E)-4-coumarate + ATP + CoA = (E)-4-coumaroyl-CoA + AMP + diphosphate</text>
        <dbReference type="Rhea" id="RHEA:19641"/>
        <dbReference type="ChEBI" id="CHEBI:12876"/>
        <dbReference type="ChEBI" id="CHEBI:30616"/>
        <dbReference type="ChEBI" id="CHEBI:33019"/>
        <dbReference type="ChEBI" id="CHEBI:57287"/>
        <dbReference type="ChEBI" id="CHEBI:85008"/>
        <dbReference type="ChEBI" id="CHEBI:456215"/>
        <dbReference type="EC" id="6.2.1.12"/>
    </reaction>
    <physiologicalReaction direction="left-to-right" evidence="6">
        <dbReference type="Rhea" id="RHEA:19642"/>
    </physiologicalReaction>
</comment>
<dbReference type="InterPro" id="IPR016181">
    <property type="entry name" value="Acyl_CoA_acyltransferase"/>
</dbReference>
<dbReference type="SUPFAM" id="SSF55729">
    <property type="entry name" value="Acyl-CoA N-acyltransferases (Nat)"/>
    <property type="match status" value="1"/>
</dbReference>
<dbReference type="InterPro" id="IPR020845">
    <property type="entry name" value="AMP-binding_CS"/>
</dbReference>
<dbReference type="PANTHER" id="PTHR43272">
    <property type="entry name" value="LONG-CHAIN-FATTY-ACID--COA LIGASE"/>
    <property type="match status" value="1"/>
</dbReference>
<dbReference type="Gene3D" id="3.40.50.12780">
    <property type="entry name" value="N-terminal domain of ligase-like"/>
    <property type="match status" value="1"/>
</dbReference>
<dbReference type="GO" id="GO:0016207">
    <property type="term" value="F:4-coumarate-CoA ligase activity"/>
    <property type="evidence" value="ECO:0007669"/>
    <property type="project" value="UniProtKB-EC"/>
</dbReference>
<dbReference type="SUPFAM" id="SSF56801">
    <property type="entry name" value="Acetyl-CoA synthetase-like"/>
    <property type="match status" value="1"/>
</dbReference>
<evidence type="ECO:0000313" key="8">
    <source>
        <dbReference type="EMBL" id="KAJ1684130.1"/>
    </source>
</evidence>
<dbReference type="GO" id="GO:0016020">
    <property type="term" value="C:membrane"/>
    <property type="evidence" value="ECO:0007669"/>
    <property type="project" value="TreeGrafter"/>
</dbReference>
<organism evidence="8 9">
    <name type="scientific">Rhynchospora breviuscula</name>
    <dbReference type="NCBI Taxonomy" id="2022672"/>
    <lineage>
        <taxon>Eukaryota</taxon>
        <taxon>Viridiplantae</taxon>
        <taxon>Streptophyta</taxon>
        <taxon>Embryophyta</taxon>
        <taxon>Tracheophyta</taxon>
        <taxon>Spermatophyta</taxon>
        <taxon>Magnoliopsida</taxon>
        <taxon>Liliopsida</taxon>
        <taxon>Poales</taxon>
        <taxon>Cyperaceae</taxon>
        <taxon>Cyperoideae</taxon>
        <taxon>Rhynchosporeae</taxon>
        <taxon>Rhynchospora</taxon>
    </lineage>
</organism>
<dbReference type="InterPro" id="IPR000873">
    <property type="entry name" value="AMP-dep_synth/lig_dom"/>
</dbReference>
<dbReference type="OrthoDB" id="3633556at2759"/>